<dbReference type="InterPro" id="IPR036388">
    <property type="entry name" value="WH-like_DNA-bd_sf"/>
</dbReference>
<protein>
    <submittedName>
        <fullName evidence="1">Uncharacterized protein</fullName>
    </submittedName>
</protein>
<dbReference type="Gene3D" id="1.10.10.10">
    <property type="entry name" value="Winged helix-like DNA-binding domain superfamily/Winged helix DNA-binding domain"/>
    <property type="match status" value="1"/>
</dbReference>
<sequence>MVRMLVKGEEEWGMEGELASHIHSEMVSPTKTGIGPHEDLIKLLRVSYDHLDGNVQRCFLFSTLFCDSQDINVDHLIQCWKGEGLL</sequence>
<name>A0AAV9EZ31_ACOCL</name>
<comment type="caution">
    <text evidence="1">The sequence shown here is derived from an EMBL/GenBank/DDBJ whole genome shotgun (WGS) entry which is preliminary data.</text>
</comment>
<keyword evidence="2" id="KW-1185">Reference proteome</keyword>
<gene>
    <name evidence="1" type="ORF">QJS10_CPB04g01809</name>
</gene>
<evidence type="ECO:0000313" key="2">
    <source>
        <dbReference type="Proteomes" id="UP001180020"/>
    </source>
</evidence>
<reference evidence="1" key="2">
    <citation type="submission" date="2023-06" db="EMBL/GenBank/DDBJ databases">
        <authorList>
            <person name="Ma L."/>
            <person name="Liu K.-W."/>
            <person name="Li Z."/>
            <person name="Hsiao Y.-Y."/>
            <person name="Qi Y."/>
            <person name="Fu T."/>
            <person name="Tang G."/>
            <person name="Zhang D."/>
            <person name="Sun W.-H."/>
            <person name="Liu D.-K."/>
            <person name="Li Y."/>
            <person name="Chen G.-Z."/>
            <person name="Liu X.-D."/>
            <person name="Liao X.-Y."/>
            <person name="Jiang Y.-T."/>
            <person name="Yu X."/>
            <person name="Hao Y."/>
            <person name="Huang J."/>
            <person name="Zhao X.-W."/>
            <person name="Ke S."/>
            <person name="Chen Y.-Y."/>
            <person name="Wu W.-L."/>
            <person name="Hsu J.-L."/>
            <person name="Lin Y.-F."/>
            <person name="Huang M.-D."/>
            <person name="Li C.-Y."/>
            <person name="Huang L."/>
            <person name="Wang Z.-W."/>
            <person name="Zhao X."/>
            <person name="Zhong W.-Y."/>
            <person name="Peng D.-H."/>
            <person name="Ahmad S."/>
            <person name="Lan S."/>
            <person name="Zhang J.-S."/>
            <person name="Tsai W.-C."/>
            <person name="Van De Peer Y."/>
            <person name="Liu Z.-J."/>
        </authorList>
    </citation>
    <scope>NUCLEOTIDE SEQUENCE</scope>
    <source>
        <strain evidence="1">CP</strain>
        <tissue evidence="1">Leaves</tissue>
    </source>
</reference>
<proteinExistence type="predicted"/>
<dbReference type="EMBL" id="JAUJYO010000004">
    <property type="protein sequence ID" value="KAK1318746.1"/>
    <property type="molecule type" value="Genomic_DNA"/>
</dbReference>
<dbReference type="AlphaFoldDB" id="A0AAV9EZ31"/>
<accession>A0AAV9EZ31</accession>
<organism evidence="1 2">
    <name type="scientific">Acorus calamus</name>
    <name type="common">Sweet flag</name>
    <dbReference type="NCBI Taxonomy" id="4465"/>
    <lineage>
        <taxon>Eukaryota</taxon>
        <taxon>Viridiplantae</taxon>
        <taxon>Streptophyta</taxon>
        <taxon>Embryophyta</taxon>
        <taxon>Tracheophyta</taxon>
        <taxon>Spermatophyta</taxon>
        <taxon>Magnoliopsida</taxon>
        <taxon>Liliopsida</taxon>
        <taxon>Acoraceae</taxon>
        <taxon>Acorus</taxon>
    </lineage>
</organism>
<reference evidence="1" key="1">
    <citation type="journal article" date="2023" name="Nat. Commun.">
        <title>Diploid and tetraploid genomes of Acorus and the evolution of monocots.</title>
        <authorList>
            <person name="Ma L."/>
            <person name="Liu K.W."/>
            <person name="Li Z."/>
            <person name="Hsiao Y.Y."/>
            <person name="Qi Y."/>
            <person name="Fu T."/>
            <person name="Tang G.D."/>
            <person name="Zhang D."/>
            <person name="Sun W.H."/>
            <person name="Liu D.K."/>
            <person name="Li Y."/>
            <person name="Chen G.Z."/>
            <person name="Liu X.D."/>
            <person name="Liao X.Y."/>
            <person name="Jiang Y.T."/>
            <person name="Yu X."/>
            <person name="Hao Y."/>
            <person name="Huang J."/>
            <person name="Zhao X.W."/>
            <person name="Ke S."/>
            <person name="Chen Y.Y."/>
            <person name="Wu W.L."/>
            <person name="Hsu J.L."/>
            <person name="Lin Y.F."/>
            <person name="Huang M.D."/>
            <person name="Li C.Y."/>
            <person name="Huang L."/>
            <person name="Wang Z.W."/>
            <person name="Zhao X."/>
            <person name="Zhong W.Y."/>
            <person name="Peng D.H."/>
            <person name="Ahmad S."/>
            <person name="Lan S."/>
            <person name="Zhang J.S."/>
            <person name="Tsai W.C."/>
            <person name="Van de Peer Y."/>
            <person name="Liu Z.J."/>
        </authorList>
    </citation>
    <scope>NUCLEOTIDE SEQUENCE</scope>
    <source>
        <strain evidence="1">CP</strain>
    </source>
</reference>
<evidence type="ECO:0000313" key="1">
    <source>
        <dbReference type="EMBL" id="KAK1318746.1"/>
    </source>
</evidence>
<dbReference type="Proteomes" id="UP001180020">
    <property type="component" value="Unassembled WGS sequence"/>
</dbReference>